<dbReference type="InterPro" id="IPR019734">
    <property type="entry name" value="TPR_rpt"/>
</dbReference>
<feature type="compositionally biased region" description="Basic and acidic residues" evidence="1">
    <location>
        <begin position="88"/>
        <end position="101"/>
    </location>
</feature>
<evidence type="ECO:0000256" key="1">
    <source>
        <dbReference type="SAM" id="MobiDB-lite"/>
    </source>
</evidence>
<dbReference type="Gramene" id="EFJ10154">
    <property type="protein sequence ID" value="EFJ10154"/>
    <property type="gene ID" value="SELMODRAFT_447494"/>
</dbReference>
<feature type="compositionally biased region" description="Basic residues" evidence="1">
    <location>
        <begin position="121"/>
        <end position="133"/>
    </location>
</feature>
<keyword evidence="3" id="KW-1185">Reference proteome</keyword>
<dbReference type="EMBL" id="GL377656">
    <property type="protein sequence ID" value="EFJ10154.1"/>
    <property type="molecule type" value="Genomic_DNA"/>
</dbReference>
<evidence type="ECO:0000313" key="3">
    <source>
        <dbReference type="Proteomes" id="UP000001514"/>
    </source>
</evidence>
<dbReference type="eggNOG" id="ENOG502RVB0">
    <property type="taxonomic scope" value="Eukaryota"/>
</dbReference>
<dbReference type="SUPFAM" id="SSF48452">
    <property type="entry name" value="TPR-like"/>
    <property type="match status" value="1"/>
</dbReference>
<dbReference type="PANTHER" id="PTHR10098">
    <property type="entry name" value="RAPSYN-RELATED"/>
    <property type="match status" value="1"/>
</dbReference>
<feature type="compositionally biased region" description="Gly residues" evidence="1">
    <location>
        <begin position="56"/>
        <end position="66"/>
    </location>
</feature>
<gene>
    <name evidence="2" type="ORF">SELMODRAFT_447494</name>
</gene>
<accession>D8SZX0</accession>
<feature type="compositionally biased region" description="Polar residues" evidence="1">
    <location>
        <begin position="201"/>
        <end position="210"/>
    </location>
</feature>
<dbReference type="Proteomes" id="UP000001514">
    <property type="component" value="Unassembled WGS sequence"/>
</dbReference>
<organism evidence="3">
    <name type="scientific">Selaginella moellendorffii</name>
    <name type="common">Spikemoss</name>
    <dbReference type="NCBI Taxonomy" id="88036"/>
    <lineage>
        <taxon>Eukaryota</taxon>
        <taxon>Viridiplantae</taxon>
        <taxon>Streptophyta</taxon>
        <taxon>Embryophyta</taxon>
        <taxon>Tracheophyta</taxon>
        <taxon>Lycopodiopsida</taxon>
        <taxon>Selaginellales</taxon>
        <taxon>Selaginellaceae</taxon>
        <taxon>Selaginella</taxon>
    </lineage>
</organism>
<feature type="compositionally biased region" description="Gly residues" evidence="1">
    <location>
        <begin position="276"/>
        <end position="292"/>
    </location>
</feature>
<dbReference type="SMART" id="SM00028">
    <property type="entry name" value="TPR"/>
    <property type="match status" value="3"/>
</dbReference>
<feature type="region of interest" description="Disordered" evidence="1">
    <location>
        <begin position="1"/>
        <end position="210"/>
    </location>
</feature>
<sequence length="948" mass="104567">MPQDDDDNSNISPSSKRLSSSFENKDAGKRRVKSRSLKEDQPPSSSGSDDGNGHCDAGGQGNGDGDASGNSGPSSNSSHCGTAQATAKSEESSSDKNKSEGEEALTEEAASFKAPSFQHASSHHCSRFRRFQRNPRPARSSGSDGEQRKEVSQGGRMAFQALFSHQKLPQTFSQRNSFQQDQQQQQQHERKSLPESETSDLETVSEWSKQNSNLDIDKITNNRTSSSSSSFGISSMASDTSLLSSILSSSASKGRRRSGFVPYCRTTTSNNASGGDTSGGDGKGSGSSGGGANPKRSSANAPSDSTAVNNRLNVKEERGSSTCALQDHLVSASSRNIARHLMEEERADLLKRGASGAHQLGTYPRTADLWLKDKLHDKESKRAYRKPLDFTLKPVRRPDINPLRPDLRIPIEEVLPFDEKDSTGFEIPSSWRERLKEKHTADGKKYRLEKEEEVVIVEKELTPAEKEQILLEQEGFVAKKRLRWRVRARSPEMIEPEQRLLGSGVVVKPRRFLGPQIARESACCQCETCFMSSESSRLGCKTLLNHPLDVLASLQSKERPDSRGTTPGWIKRALVTKPPGRAEGLRAPVSNIGAKLNKTATGLRLWHEQVFDGEGRQVTGILLRQTKESVQFADLELCKPISSFLRISVPPEYSSAARISPEEQETAIEKGGHGAFKDEIVDKNVLLESIRRMNDPSQMKQEASAVLCLGVLYDNGQDYTRAVENYKRFCELCQNTGDSKGEAMGYNFIACSLQEDQDKKLKTEKVEKVGPMGELKLSTEAIMQYEEALACHEQHAHLADLEGKYMAYTNAGILHAALGNWIEAARSHRKALKCATYMRRPEYQSVAVGNLAYLLLRRRKLGASRLCTKRYLQICESLGFTEGEARGHYMLGHIFTQQRKLSEAAEEFRTAGRIAKSINNTVLEHAAKVLIGVSKGKLEYGKLGIGPC</sequence>
<feature type="compositionally biased region" description="Polar residues" evidence="1">
    <location>
        <begin position="167"/>
        <end position="178"/>
    </location>
</feature>
<dbReference type="InParanoid" id="D8SZX0"/>
<name>D8SZX0_SELML</name>
<feature type="compositionally biased region" description="Low complexity" evidence="1">
    <location>
        <begin position="42"/>
        <end position="55"/>
    </location>
</feature>
<feature type="compositionally biased region" description="Low complexity" evidence="1">
    <location>
        <begin position="67"/>
        <end position="81"/>
    </location>
</feature>
<protein>
    <recommendedName>
        <fullName evidence="4">MalT-like TPR region domain-containing protein</fullName>
    </recommendedName>
</protein>
<feature type="compositionally biased region" description="Low complexity" evidence="1">
    <location>
        <begin position="266"/>
        <end position="275"/>
    </location>
</feature>
<dbReference type="PANTHER" id="PTHR10098:SF108">
    <property type="entry name" value="TETRATRICOPEPTIDE REPEAT PROTEIN 28"/>
    <property type="match status" value="1"/>
</dbReference>
<feature type="region of interest" description="Disordered" evidence="1">
    <location>
        <begin position="248"/>
        <end position="308"/>
    </location>
</feature>
<dbReference type="InterPro" id="IPR011990">
    <property type="entry name" value="TPR-like_helical_dom_sf"/>
</dbReference>
<dbReference type="AlphaFoldDB" id="D8SZX0"/>
<evidence type="ECO:0008006" key="4">
    <source>
        <dbReference type="Google" id="ProtNLM"/>
    </source>
</evidence>
<reference evidence="2 3" key="1">
    <citation type="journal article" date="2011" name="Science">
        <title>The Selaginella genome identifies genetic changes associated with the evolution of vascular plants.</title>
        <authorList>
            <person name="Banks J.A."/>
            <person name="Nishiyama T."/>
            <person name="Hasebe M."/>
            <person name="Bowman J.L."/>
            <person name="Gribskov M."/>
            <person name="dePamphilis C."/>
            <person name="Albert V.A."/>
            <person name="Aono N."/>
            <person name="Aoyama T."/>
            <person name="Ambrose B.A."/>
            <person name="Ashton N.W."/>
            <person name="Axtell M.J."/>
            <person name="Barker E."/>
            <person name="Barker M.S."/>
            <person name="Bennetzen J.L."/>
            <person name="Bonawitz N.D."/>
            <person name="Chapple C."/>
            <person name="Cheng C."/>
            <person name="Correa L.G."/>
            <person name="Dacre M."/>
            <person name="DeBarry J."/>
            <person name="Dreyer I."/>
            <person name="Elias M."/>
            <person name="Engstrom E.M."/>
            <person name="Estelle M."/>
            <person name="Feng L."/>
            <person name="Finet C."/>
            <person name="Floyd S.K."/>
            <person name="Frommer W.B."/>
            <person name="Fujita T."/>
            <person name="Gramzow L."/>
            <person name="Gutensohn M."/>
            <person name="Harholt J."/>
            <person name="Hattori M."/>
            <person name="Heyl A."/>
            <person name="Hirai T."/>
            <person name="Hiwatashi Y."/>
            <person name="Ishikawa M."/>
            <person name="Iwata M."/>
            <person name="Karol K.G."/>
            <person name="Koehler B."/>
            <person name="Kolukisaoglu U."/>
            <person name="Kubo M."/>
            <person name="Kurata T."/>
            <person name="Lalonde S."/>
            <person name="Li K."/>
            <person name="Li Y."/>
            <person name="Litt A."/>
            <person name="Lyons E."/>
            <person name="Manning G."/>
            <person name="Maruyama T."/>
            <person name="Michael T.P."/>
            <person name="Mikami K."/>
            <person name="Miyazaki S."/>
            <person name="Morinaga S."/>
            <person name="Murata T."/>
            <person name="Mueller-Roeber B."/>
            <person name="Nelson D.R."/>
            <person name="Obara M."/>
            <person name="Oguri Y."/>
            <person name="Olmstead R.G."/>
            <person name="Onodera N."/>
            <person name="Petersen B.L."/>
            <person name="Pils B."/>
            <person name="Prigge M."/>
            <person name="Rensing S.A."/>
            <person name="Riano-Pachon D.M."/>
            <person name="Roberts A.W."/>
            <person name="Sato Y."/>
            <person name="Scheller H.V."/>
            <person name="Schulz B."/>
            <person name="Schulz C."/>
            <person name="Shakirov E.V."/>
            <person name="Shibagaki N."/>
            <person name="Shinohara N."/>
            <person name="Shippen D.E."/>
            <person name="Soerensen I."/>
            <person name="Sotooka R."/>
            <person name="Sugimoto N."/>
            <person name="Sugita M."/>
            <person name="Sumikawa N."/>
            <person name="Tanurdzic M."/>
            <person name="Theissen G."/>
            <person name="Ulvskov P."/>
            <person name="Wakazuki S."/>
            <person name="Weng J.K."/>
            <person name="Willats W.W."/>
            <person name="Wipf D."/>
            <person name="Wolf P.G."/>
            <person name="Yang L."/>
            <person name="Zimmer A.D."/>
            <person name="Zhu Q."/>
            <person name="Mitros T."/>
            <person name="Hellsten U."/>
            <person name="Loque D."/>
            <person name="Otillar R."/>
            <person name="Salamov A."/>
            <person name="Schmutz J."/>
            <person name="Shapiro H."/>
            <person name="Lindquist E."/>
            <person name="Lucas S."/>
            <person name="Rokhsar D."/>
            <person name="Grigoriev I.V."/>
        </authorList>
    </citation>
    <scope>NUCLEOTIDE SEQUENCE [LARGE SCALE GENOMIC DNA]</scope>
</reference>
<dbReference type="Gene3D" id="1.25.40.10">
    <property type="entry name" value="Tetratricopeptide repeat domain"/>
    <property type="match status" value="1"/>
</dbReference>
<feature type="compositionally biased region" description="Polar residues" evidence="1">
    <location>
        <begin position="295"/>
        <end position="308"/>
    </location>
</feature>
<dbReference type="KEGG" id="smo:SELMODRAFT_447494"/>
<evidence type="ECO:0000313" key="2">
    <source>
        <dbReference type="EMBL" id="EFJ10154.1"/>
    </source>
</evidence>
<proteinExistence type="predicted"/>
<dbReference type="HOGENOM" id="CLU_310453_0_0_1"/>